<dbReference type="InterPro" id="IPR051452">
    <property type="entry name" value="Diverse_Oxidoreductases"/>
</dbReference>
<organism evidence="7 8">
    <name type="scientific">Variovorax paradoxus</name>
    <dbReference type="NCBI Taxonomy" id="34073"/>
    <lineage>
        <taxon>Bacteria</taxon>
        <taxon>Pseudomonadati</taxon>
        <taxon>Pseudomonadota</taxon>
        <taxon>Betaproteobacteria</taxon>
        <taxon>Burkholderiales</taxon>
        <taxon>Comamonadaceae</taxon>
        <taxon>Variovorax</taxon>
    </lineage>
</organism>
<keyword evidence="2" id="KW-0479">Metal-binding</keyword>
<gene>
    <name evidence="7" type="ORF">DI563_00520</name>
</gene>
<dbReference type="PANTHER" id="PTHR44379:SF5">
    <property type="entry name" value="OXIDOREDUCTASE WITH IRON-SULFUR SUBUNIT"/>
    <property type="match status" value="1"/>
</dbReference>
<dbReference type="PROSITE" id="PS51085">
    <property type="entry name" value="2FE2S_FER_2"/>
    <property type="match status" value="1"/>
</dbReference>
<keyword evidence="1" id="KW-0001">2Fe-2S</keyword>
<dbReference type="Gene3D" id="3.10.20.30">
    <property type="match status" value="1"/>
</dbReference>
<dbReference type="PANTHER" id="PTHR44379">
    <property type="entry name" value="OXIDOREDUCTASE WITH IRON-SULFUR SUBUNIT"/>
    <property type="match status" value="1"/>
</dbReference>
<dbReference type="Pfam" id="PF00111">
    <property type="entry name" value="Fer2"/>
    <property type="match status" value="1"/>
</dbReference>
<dbReference type="InterPro" id="IPR012675">
    <property type="entry name" value="Beta-grasp_dom_sf"/>
</dbReference>
<dbReference type="InterPro" id="IPR006058">
    <property type="entry name" value="2Fe2S_fd_BS"/>
</dbReference>
<dbReference type="InterPro" id="IPR036884">
    <property type="entry name" value="2Fe-2S-bd_dom_sf"/>
</dbReference>
<dbReference type="EMBL" id="QFPP01000002">
    <property type="protein sequence ID" value="PZQ78317.1"/>
    <property type="molecule type" value="Genomic_DNA"/>
</dbReference>
<keyword evidence="4" id="KW-0408">Iron</keyword>
<evidence type="ECO:0000313" key="8">
    <source>
        <dbReference type="Proteomes" id="UP000249135"/>
    </source>
</evidence>
<comment type="caution">
    <text evidence="7">The sequence shown here is derived from an EMBL/GenBank/DDBJ whole genome shotgun (WGS) entry which is preliminary data.</text>
</comment>
<dbReference type="SUPFAM" id="SSF47741">
    <property type="entry name" value="CO dehydrogenase ISP C-domain like"/>
    <property type="match status" value="1"/>
</dbReference>
<keyword evidence="3" id="KW-0560">Oxidoreductase</keyword>
<reference evidence="7 8" key="1">
    <citation type="submission" date="2017-08" db="EMBL/GenBank/DDBJ databases">
        <title>Infants hospitalized years apart are colonized by the same room-sourced microbial strains.</title>
        <authorList>
            <person name="Brooks B."/>
            <person name="Olm M.R."/>
            <person name="Firek B.A."/>
            <person name="Baker R."/>
            <person name="Thomas B.C."/>
            <person name="Morowitz M.J."/>
            <person name="Banfield J.F."/>
        </authorList>
    </citation>
    <scope>NUCLEOTIDE SEQUENCE [LARGE SCALE GENOMIC DNA]</scope>
    <source>
        <strain evidence="7">S2_005_003_R2_41</strain>
    </source>
</reference>
<dbReference type="GO" id="GO:0046872">
    <property type="term" value="F:metal ion binding"/>
    <property type="evidence" value="ECO:0007669"/>
    <property type="project" value="UniProtKB-KW"/>
</dbReference>
<evidence type="ECO:0000256" key="4">
    <source>
        <dbReference type="ARBA" id="ARBA00023004"/>
    </source>
</evidence>
<dbReference type="InterPro" id="IPR036010">
    <property type="entry name" value="2Fe-2S_ferredoxin-like_sf"/>
</dbReference>
<evidence type="ECO:0000313" key="7">
    <source>
        <dbReference type="EMBL" id="PZQ78317.1"/>
    </source>
</evidence>
<dbReference type="InterPro" id="IPR001041">
    <property type="entry name" value="2Fe-2S_ferredoxin-type"/>
</dbReference>
<dbReference type="InterPro" id="IPR002888">
    <property type="entry name" value="2Fe-2S-bd"/>
</dbReference>
<keyword evidence="5" id="KW-0411">Iron-sulfur</keyword>
<evidence type="ECO:0000256" key="1">
    <source>
        <dbReference type="ARBA" id="ARBA00022714"/>
    </source>
</evidence>
<evidence type="ECO:0000256" key="5">
    <source>
        <dbReference type="ARBA" id="ARBA00023014"/>
    </source>
</evidence>
<dbReference type="Proteomes" id="UP000249135">
    <property type="component" value="Unassembled WGS sequence"/>
</dbReference>
<accession>A0A2W5S6C7</accession>
<dbReference type="PROSITE" id="PS00197">
    <property type="entry name" value="2FE2S_FER_1"/>
    <property type="match status" value="1"/>
</dbReference>
<dbReference type="SUPFAM" id="SSF54292">
    <property type="entry name" value="2Fe-2S ferredoxin-like"/>
    <property type="match status" value="1"/>
</dbReference>
<dbReference type="GO" id="GO:0016491">
    <property type="term" value="F:oxidoreductase activity"/>
    <property type="evidence" value="ECO:0007669"/>
    <property type="project" value="UniProtKB-KW"/>
</dbReference>
<evidence type="ECO:0000256" key="2">
    <source>
        <dbReference type="ARBA" id="ARBA00022723"/>
    </source>
</evidence>
<proteinExistence type="predicted"/>
<feature type="domain" description="2Fe-2S ferredoxin-type" evidence="6">
    <location>
        <begin position="5"/>
        <end position="81"/>
    </location>
</feature>
<protein>
    <submittedName>
        <fullName evidence="7">2Fe-2S ferredoxin</fullName>
    </submittedName>
</protein>
<name>A0A2W5S6C7_VARPD</name>
<sequence length="169" mass="18189">MNEEIPISLTVNGEALTALAPARMHAADFLRHRLGNTGTHVGCEQGKCGMCTVQVDGVALKSCLMLAPQLDGACVRTVESLAVDNQLNGLQAAFHRHHALQCGFCTPGFLMLATSIVERGQMLSREEIREEISGVLCRCTGYENIISAIHEHLSETLADSSQSAKKELA</sequence>
<evidence type="ECO:0000259" key="6">
    <source>
        <dbReference type="PROSITE" id="PS51085"/>
    </source>
</evidence>
<dbReference type="Gene3D" id="1.10.150.120">
    <property type="entry name" value="[2Fe-2S]-binding domain"/>
    <property type="match status" value="1"/>
</dbReference>
<dbReference type="GO" id="GO:0051537">
    <property type="term" value="F:2 iron, 2 sulfur cluster binding"/>
    <property type="evidence" value="ECO:0007669"/>
    <property type="project" value="UniProtKB-KW"/>
</dbReference>
<dbReference type="Pfam" id="PF01799">
    <property type="entry name" value="Fer2_2"/>
    <property type="match status" value="1"/>
</dbReference>
<evidence type="ECO:0000256" key="3">
    <source>
        <dbReference type="ARBA" id="ARBA00023002"/>
    </source>
</evidence>
<dbReference type="AlphaFoldDB" id="A0A2W5S6C7"/>